<dbReference type="InterPro" id="IPR013325">
    <property type="entry name" value="RNA_pol_sigma_r2"/>
</dbReference>
<keyword evidence="5" id="KW-1185">Reference proteome</keyword>
<evidence type="ECO:0000313" key="4">
    <source>
        <dbReference type="EMBL" id="MDC0684900.1"/>
    </source>
</evidence>
<feature type="domain" description="RNA polymerase sigma factor 70 region 4 type 2" evidence="3">
    <location>
        <begin position="105"/>
        <end position="156"/>
    </location>
</feature>
<dbReference type="EMBL" id="JAQNDK010000006">
    <property type="protein sequence ID" value="MDC0684900.1"/>
    <property type="molecule type" value="Genomic_DNA"/>
</dbReference>
<dbReference type="Pfam" id="PF04542">
    <property type="entry name" value="Sigma70_r2"/>
    <property type="match status" value="1"/>
</dbReference>
<reference evidence="4 5" key="1">
    <citation type="submission" date="2023-01" db="EMBL/GenBank/DDBJ databases">
        <title>Minimal conservation of predation-associated metabolite biosynthetic gene clusters underscores biosynthetic potential of Myxococcota including descriptions for ten novel species: Archangium lansinium sp. nov., Myxococcus landrumus sp. nov., Nannocystis bai.</title>
        <authorList>
            <person name="Ahearne A."/>
            <person name="Stevens C."/>
            <person name="Dowd S."/>
        </authorList>
    </citation>
    <scope>NUCLEOTIDE SEQUENCE [LARGE SCALE GENOMIC DNA]</scope>
    <source>
        <strain evidence="4 5">WIWO2</strain>
    </source>
</reference>
<dbReference type="Proteomes" id="UP001217485">
    <property type="component" value="Unassembled WGS sequence"/>
</dbReference>
<evidence type="ECO:0000259" key="3">
    <source>
        <dbReference type="Pfam" id="PF08281"/>
    </source>
</evidence>
<dbReference type="SUPFAM" id="SSF88659">
    <property type="entry name" value="Sigma3 and sigma4 domains of RNA polymerase sigma factors"/>
    <property type="match status" value="1"/>
</dbReference>
<comment type="subunit">
    <text evidence="1">Interacts transiently with the RNA polymerase catalytic core formed by RpoA, RpoB, RpoC and RpoZ (2 alpha, 1 beta, 1 beta' and 1 omega subunit) to form the RNA polymerase holoenzyme that can initiate transcription.</text>
</comment>
<dbReference type="NCBIfam" id="NF007214">
    <property type="entry name" value="PRK09636.1"/>
    <property type="match status" value="1"/>
</dbReference>
<dbReference type="InterPro" id="IPR014284">
    <property type="entry name" value="RNA_pol_sigma-70_dom"/>
</dbReference>
<dbReference type="PANTHER" id="PTHR30173:SF36">
    <property type="entry name" value="ECF RNA POLYMERASE SIGMA FACTOR SIGJ"/>
    <property type="match status" value="1"/>
</dbReference>
<dbReference type="InterPro" id="IPR052704">
    <property type="entry name" value="ECF_Sigma-70_Domain"/>
</dbReference>
<dbReference type="InterPro" id="IPR013249">
    <property type="entry name" value="RNA_pol_sigma70_r4_t2"/>
</dbReference>
<dbReference type="InterPro" id="IPR036388">
    <property type="entry name" value="WH-like_DNA-bd_sf"/>
</dbReference>
<evidence type="ECO:0000259" key="2">
    <source>
        <dbReference type="Pfam" id="PF04542"/>
    </source>
</evidence>
<accession>A0ABT5CEP4</accession>
<dbReference type="SUPFAM" id="SSF88946">
    <property type="entry name" value="Sigma2 domain of RNA polymerase sigma factors"/>
    <property type="match status" value="1"/>
</dbReference>
<dbReference type="Gene3D" id="3.10.450.50">
    <property type="match status" value="1"/>
</dbReference>
<dbReference type="SUPFAM" id="SSF54427">
    <property type="entry name" value="NTF2-like"/>
    <property type="match status" value="1"/>
</dbReference>
<dbReference type="PANTHER" id="PTHR30173">
    <property type="entry name" value="SIGMA 19 FACTOR"/>
    <property type="match status" value="1"/>
</dbReference>
<dbReference type="Gene3D" id="1.10.10.10">
    <property type="entry name" value="Winged helix-like DNA-binding domain superfamily/Winged helix DNA-binding domain"/>
    <property type="match status" value="1"/>
</dbReference>
<protein>
    <submittedName>
        <fullName evidence="4">RNA polymerase sigma factor SigJ</fullName>
    </submittedName>
</protein>
<dbReference type="InterPro" id="IPR013324">
    <property type="entry name" value="RNA_pol_sigma_r3/r4-like"/>
</dbReference>
<gene>
    <name evidence="4" type="primary">sigJ</name>
    <name evidence="4" type="ORF">POL72_44700</name>
</gene>
<dbReference type="Pfam" id="PF08281">
    <property type="entry name" value="Sigma70_r4_2"/>
    <property type="match status" value="1"/>
</dbReference>
<evidence type="ECO:0000313" key="5">
    <source>
        <dbReference type="Proteomes" id="UP001217485"/>
    </source>
</evidence>
<comment type="caution">
    <text evidence="4">The sequence shown here is derived from an EMBL/GenBank/DDBJ whole genome shotgun (WGS) entry which is preliminary data.</text>
</comment>
<dbReference type="InterPro" id="IPR007627">
    <property type="entry name" value="RNA_pol_sigma70_r2"/>
</dbReference>
<name>A0ABT5CEP4_9BACT</name>
<dbReference type="Gene3D" id="1.10.1740.10">
    <property type="match status" value="1"/>
</dbReference>
<proteinExistence type="predicted"/>
<dbReference type="InterPro" id="IPR032710">
    <property type="entry name" value="NTF2-like_dom_sf"/>
</dbReference>
<feature type="domain" description="RNA polymerase sigma-70 region 2" evidence="2">
    <location>
        <begin position="5"/>
        <end position="70"/>
    </location>
</feature>
<dbReference type="RefSeq" id="WP_272103028.1">
    <property type="nucleotide sequence ID" value="NZ_JAQNDK010000006.1"/>
</dbReference>
<sequence length="293" mass="32158">MKPDVELHRRFLFAIAYRMLGSAADAEDVVQEAYIRYLAVPEAEVESPKALLGTIVTRLSLNLLDSARRRRETYVGSWLPEPIWSDADALDASSPLARWQSVSVAFLVVLEQLSPLERAVFVLHELFDYDYAEIGRVVERTPAACRQLGSRAREHLERQRPRFPPTPEAHRELVARFARSVGSGDLRGLVDLLAEDVVLDADSGGRFPGAVLAPLRGREAVAGFVASAPRLPAGPFDAAIGDINGEPALLLRGRTDAAIRVVITLEIDGGVVRAIRAMANPDKLRWLNAGRDP</sequence>
<organism evidence="4 5">
    <name type="scientific">Sorangium atrum</name>
    <dbReference type="NCBI Taxonomy" id="2995308"/>
    <lineage>
        <taxon>Bacteria</taxon>
        <taxon>Pseudomonadati</taxon>
        <taxon>Myxococcota</taxon>
        <taxon>Polyangia</taxon>
        <taxon>Polyangiales</taxon>
        <taxon>Polyangiaceae</taxon>
        <taxon>Sorangium</taxon>
    </lineage>
</organism>
<evidence type="ECO:0000256" key="1">
    <source>
        <dbReference type="ARBA" id="ARBA00011344"/>
    </source>
</evidence>
<dbReference type="NCBIfam" id="TIGR02937">
    <property type="entry name" value="sigma70-ECF"/>
    <property type="match status" value="1"/>
</dbReference>